<evidence type="ECO:0000259" key="6">
    <source>
        <dbReference type="SMART" id="SM00363"/>
    </source>
</evidence>
<dbReference type="KEGG" id="alkq:M9189_03605"/>
<dbReference type="GO" id="GO:0120159">
    <property type="term" value="F:rRNA pseudouridine synthase activity"/>
    <property type="evidence" value="ECO:0007669"/>
    <property type="project" value="UniProtKB-ARBA"/>
</dbReference>
<dbReference type="EMBL" id="CP098400">
    <property type="protein sequence ID" value="URW80437.1"/>
    <property type="molecule type" value="Genomic_DNA"/>
</dbReference>
<dbReference type="AlphaFoldDB" id="A0A9J6ZS05"/>
<reference evidence="7" key="2">
    <citation type="submission" date="2022-06" db="EMBL/GenBank/DDBJ databases">
        <title>Xiashengella guii gen. nov. sp. nov., a bacterium isolated form anaerobic digestion tank.</title>
        <authorList>
            <person name="Huang H."/>
        </authorList>
    </citation>
    <scope>NUCLEOTIDE SEQUENCE</scope>
    <source>
        <strain evidence="7">Ai-910</strain>
    </source>
</reference>
<dbReference type="Proteomes" id="UP001056426">
    <property type="component" value="Chromosome"/>
</dbReference>
<feature type="compositionally biased region" description="Basic and acidic residues" evidence="5">
    <location>
        <begin position="39"/>
        <end position="50"/>
    </location>
</feature>
<dbReference type="Gene3D" id="3.30.70.580">
    <property type="entry name" value="Pseudouridine synthase I, catalytic domain, N-terminal subdomain"/>
    <property type="match status" value="1"/>
</dbReference>
<name>A0A9J6ZS05_9BACT</name>
<organism evidence="7 8">
    <name type="scientific">Xiashengella succiniciproducens</name>
    <dbReference type="NCBI Taxonomy" id="2949635"/>
    <lineage>
        <taxon>Bacteria</taxon>
        <taxon>Pseudomonadati</taxon>
        <taxon>Bacteroidota</taxon>
        <taxon>Bacteroidia</taxon>
        <taxon>Marinilabiliales</taxon>
        <taxon>Marinilabiliaceae</taxon>
        <taxon>Xiashengella</taxon>
    </lineage>
</organism>
<dbReference type="Pfam" id="PF00849">
    <property type="entry name" value="PseudoU_synth_2"/>
    <property type="match status" value="1"/>
</dbReference>
<proteinExistence type="inferred from homology"/>
<keyword evidence="8" id="KW-1185">Reference proteome</keyword>
<dbReference type="PANTHER" id="PTHR47683:SF2">
    <property type="entry name" value="RNA-BINDING S4 DOMAIN-CONTAINING PROTEIN"/>
    <property type="match status" value="1"/>
</dbReference>
<dbReference type="NCBIfam" id="TIGR00093">
    <property type="entry name" value="pseudouridine synthase"/>
    <property type="match status" value="1"/>
</dbReference>
<dbReference type="CDD" id="cd00165">
    <property type="entry name" value="S4"/>
    <property type="match status" value="1"/>
</dbReference>
<accession>A0A9J6ZS05</accession>
<dbReference type="GO" id="GO:0003723">
    <property type="term" value="F:RNA binding"/>
    <property type="evidence" value="ECO:0007669"/>
    <property type="project" value="UniProtKB-KW"/>
</dbReference>
<dbReference type="InterPro" id="IPR018496">
    <property type="entry name" value="PsdUridine_synth_RsuA/RluB_CS"/>
</dbReference>
<dbReference type="InterPro" id="IPR000748">
    <property type="entry name" value="PsdUridine_synth_RsuA/RluB/E/F"/>
</dbReference>
<dbReference type="InterPro" id="IPR036986">
    <property type="entry name" value="S4_RNA-bd_sf"/>
</dbReference>
<evidence type="ECO:0000256" key="4">
    <source>
        <dbReference type="RuleBase" id="RU003887"/>
    </source>
</evidence>
<feature type="domain" description="RNA-binding S4" evidence="6">
    <location>
        <begin position="71"/>
        <end position="132"/>
    </location>
</feature>
<dbReference type="RefSeq" id="WP_250724638.1">
    <property type="nucleotide sequence ID" value="NZ_CP098400.1"/>
</dbReference>
<dbReference type="Gene3D" id="3.30.70.1560">
    <property type="entry name" value="Alpha-L RNA-binding motif"/>
    <property type="match status" value="1"/>
</dbReference>
<dbReference type="InterPro" id="IPR042092">
    <property type="entry name" value="PsdUridine_s_RsuA/RluB/E/F_cat"/>
</dbReference>
<dbReference type="CDD" id="cd02870">
    <property type="entry name" value="PseudoU_synth_RsuA_like"/>
    <property type="match status" value="1"/>
</dbReference>
<reference evidence="7" key="1">
    <citation type="submission" date="2022-05" db="EMBL/GenBank/DDBJ databases">
        <authorList>
            <person name="Sun X."/>
        </authorList>
    </citation>
    <scope>NUCLEOTIDE SEQUENCE</scope>
    <source>
        <strain evidence="7">Ai-910</strain>
    </source>
</reference>
<protein>
    <recommendedName>
        <fullName evidence="4">Pseudouridine synthase</fullName>
        <ecNumber evidence="4">5.4.99.-</ecNumber>
    </recommendedName>
</protein>
<feature type="region of interest" description="Disordered" evidence="5">
    <location>
        <begin position="1"/>
        <end position="62"/>
    </location>
</feature>
<keyword evidence="2 4" id="KW-0413">Isomerase</keyword>
<dbReference type="SMART" id="SM00363">
    <property type="entry name" value="S4"/>
    <property type="match status" value="1"/>
</dbReference>
<gene>
    <name evidence="7" type="ORF">M9189_03605</name>
</gene>
<dbReference type="Gene3D" id="3.10.290.10">
    <property type="entry name" value="RNA-binding S4 domain"/>
    <property type="match status" value="1"/>
</dbReference>
<dbReference type="PANTHER" id="PTHR47683">
    <property type="entry name" value="PSEUDOURIDINE SYNTHASE FAMILY PROTEIN-RELATED"/>
    <property type="match status" value="1"/>
</dbReference>
<dbReference type="PROSITE" id="PS01149">
    <property type="entry name" value="PSI_RSU"/>
    <property type="match status" value="1"/>
</dbReference>
<sequence length="306" mass="34487">MRNKKDFNSGGPAGKRSRPEQDKAGSKPGVRTGKGAYAGKREFAARDNAPKARTRPVQKPTEKVFDEGEAIRLNRYIANSGVCSRRDADELITQGLITVNGKVVTELGSKVKVSDDVRYNGKRLNPEEKVYILINKPRDMVTTTDDPQGRRTVMDLVEGVCTQRIYPVGRLDRNTTGVLLLTNDGELSRKLTHPSSLTKKIYHVFLDRPIARQHMTDIKKGIELEDGLIQADDIGYADESDHSQIGIEIHSGRNRVVRRIFETLGYKVEKLDRVYFAGLTKKNLAKGHWRFLTKEEIRNLKTGLMK</sequence>
<dbReference type="InterPro" id="IPR020094">
    <property type="entry name" value="TruA/RsuA/RluB/E/F_N"/>
</dbReference>
<keyword evidence="3" id="KW-0694">RNA-binding</keyword>
<dbReference type="InterPro" id="IPR050343">
    <property type="entry name" value="RsuA_PseudoU_synthase"/>
</dbReference>
<dbReference type="InterPro" id="IPR006145">
    <property type="entry name" value="PsdUridine_synth_RsuA/RluA"/>
</dbReference>
<dbReference type="FunFam" id="3.10.290.10:FF:000003">
    <property type="entry name" value="Pseudouridine synthase"/>
    <property type="match status" value="1"/>
</dbReference>
<evidence type="ECO:0000256" key="2">
    <source>
        <dbReference type="ARBA" id="ARBA00023235"/>
    </source>
</evidence>
<dbReference type="SUPFAM" id="SSF55120">
    <property type="entry name" value="Pseudouridine synthase"/>
    <property type="match status" value="1"/>
</dbReference>
<evidence type="ECO:0000256" key="3">
    <source>
        <dbReference type="PROSITE-ProRule" id="PRU00182"/>
    </source>
</evidence>
<dbReference type="SUPFAM" id="SSF55174">
    <property type="entry name" value="Alpha-L RNA-binding motif"/>
    <property type="match status" value="1"/>
</dbReference>
<dbReference type="EC" id="5.4.99.-" evidence="4"/>
<dbReference type="Pfam" id="PF01479">
    <property type="entry name" value="S4"/>
    <property type="match status" value="1"/>
</dbReference>
<dbReference type="GO" id="GO:0000455">
    <property type="term" value="P:enzyme-directed rRNA pseudouridine synthesis"/>
    <property type="evidence" value="ECO:0007669"/>
    <property type="project" value="UniProtKB-ARBA"/>
</dbReference>
<dbReference type="InterPro" id="IPR020103">
    <property type="entry name" value="PsdUridine_synth_cat_dom_sf"/>
</dbReference>
<evidence type="ECO:0000313" key="8">
    <source>
        <dbReference type="Proteomes" id="UP001056426"/>
    </source>
</evidence>
<comment type="similarity">
    <text evidence="1 4">Belongs to the pseudouridine synthase RsuA family.</text>
</comment>
<dbReference type="InterPro" id="IPR002942">
    <property type="entry name" value="S4_RNA-bd"/>
</dbReference>
<dbReference type="PROSITE" id="PS50889">
    <property type="entry name" value="S4"/>
    <property type="match status" value="1"/>
</dbReference>
<evidence type="ECO:0000256" key="5">
    <source>
        <dbReference type="SAM" id="MobiDB-lite"/>
    </source>
</evidence>
<evidence type="ECO:0000313" key="7">
    <source>
        <dbReference type="EMBL" id="URW80437.1"/>
    </source>
</evidence>
<evidence type="ECO:0000256" key="1">
    <source>
        <dbReference type="ARBA" id="ARBA00008348"/>
    </source>
</evidence>